<comment type="similarity">
    <text evidence="1">Belongs to the HupF/HypC family.</text>
</comment>
<organism evidence="2 4">
    <name type="scientific">Serratia liquefaciens</name>
    <dbReference type="NCBI Taxonomy" id="614"/>
    <lineage>
        <taxon>Bacteria</taxon>
        <taxon>Pseudomonadati</taxon>
        <taxon>Pseudomonadota</taxon>
        <taxon>Gammaproteobacteria</taxon>
        <taxon>Enterobacterales</taxon>
        <taxon>Yersiniaceae</taxon>
        <taxon>Serratia</taxon>
    </lineage>
</organism>
<dbReference type="InterPro" id="IPR019812">
    <property type="entry name" value="Hydgase_assmbl_chp_CS"/>
</dbReference>
<evidence type="ECO:0000313" key="4">
    <source>
        <dbReference type="Proteomes" id="UP000317572"/>
    </source>
</evidence>
<evidence type="ECO:0000313" key="2">
    <source>
        <dbReference type="EMBL" id="QDL32087.1"/>
    </source>
</evidence>
<dbReference type="EMBL" id="CP068148">
    <property type="protein sequence ID" value="QQU57591.1"/>
    <property type="molecule type" value="Genomic_DNA"/>
</dbReference>
<dbReference type="SUPFAM" id="SSF159127">
    <property type="entry name" value="HupF/HypC-like"/>
    <property type="match status" value="1"/>
</dbReference>
<dbReference type="GO" id="GO:0051604">
    <property type="term" value="P:protein maturation"/>
    <property type="evidence" value="ECO:0007669"/>
    <property type="project" value="TreeGrafter"/>
</dbReference>
<reference evidence="2 4" key="1">
    <citation type="submission" date="2018-11" db="EMBL/GenBank/DDBJ databases">
        <title>The first complete genome of Serratia liquefaciens isolated from metalophyte plant revel distinctness adaptive mechanisms in an extreme habitat.</title>
        <authorList>
            <person name="Caneschi W.L."/>
            <person name="Sanchez A.B."/>
            <person name="Felestrino E.B."/>
            <person name="Assis R.A.B."/>
            <person name="Lemes C.G.C."/>
            <person name="Cordeiro I.F."/>
            <person name="Fonseca N.P."/>
            <person name="Villa M."/>
            <person name="Vieira I.T."/>
            <person name="Moraes L.A."/>
            <person name="Kamino L.H.Y."/>
            <person name="do Carmo F."/>
            <person name="Garcia C.M."/>
            <person name="Almeida N.F."/>
            <person name="Silva R.S."/>
            <person name="Ferro J.A."/>
            <person name="Ferro M.I.T."/>
            <person name="Varani A.M."/>
            <person name="Ferreira R.M."/>
            <person name="dos Santos V.L."/>
            <person name="Silva U.C."/>
            <person name="Setubal J.C."/>
            <person name="Moreira L.M."/>
        </authorList>
    </citation>
    <scope>NUCLEOTIDE SEQUENCE [LARGE SCALE GENOMIC DNA]</scope>
    <source>
        <strain evidence="2 4">FG3</strain>
    </source>
</reference>
<dbReference type="PANTHER" id="PTHR35177:SF1">
    <property type="entry name" value="HYDROGENASE MATURATION FACTOR HYPC"/>
    <property type="match status" value="1"/>
</dbReference>
<dbReference type="Gene3D" id="2.30.30.140">
    <property type="match status" value="1"/>
</dbReference>
<accession>A0A515CVB1</accession>
<evidence type="ECO:0000256" key="1">
    <source>
        <dbReference type="ARBA" id="ARBA00006018"/>
    </source>
</evidence>
<dbReference type="Proteomes" id="UP000595237">
    <property type="component" value="Chromosome"/>
</dbReference>
<dbReference type="Gene3D" id="6.10.250.910">
    <property type="match status" value="1"/>
</dbReference>
<gene>
    <name evidence="2" type="primary">hypC</name>
    <name evidence="2" type="ORF">EGO53_09910</name>
    <name evidence="3" type="ORF">I6I38_11680</name>
</gene>
<dbReference type="PRINTS" id="PR00445">
    <property type="entry name" value="HUPFHYPC"/>
</dbReference>
<name>A0A379Z5I1_SERLI</name>
<dbReference type="RefSeq" id="WP_020826913.1">
    <property type="nucleotide sequence ID" value="NZ_CAMFKG010000008.1"/>
</dbReference>
<dbReference type="InterPro" id="IPR001109">
    <property type="entry name" value="Hydrogenase_HupF/HypC"/>
</dbReference>
<dbReference type="NCBIfam" id="TIGR00074">
    <property type="entry name" value="hypC_hupF"/>
    <property type="match status" value="1"/>
</dbReference>
<dbReference type="GeneID" id="29904125"/>
<dbReference type="PANTHER" id="PTHR35177">
    <property type="entry name" value="HYDROGENASE MATURATION FACTOR HYBG"/>
    <property type="match status" value="1"/>
</dbReference>
<dbReference type="GO" id="GO:1902670">
    <property type="term" value="F:carbon dioxide binding"/>
    <property type="evidence" value="ECO:0007669"/>
    <property type="project" value="TreeGrafter"/>
</dbReference>
<evidence type="ECO:0000313" key="5">
    <source>
        <dbReference type="Proteomes" id="UP000595237"/>
    </source>
</evidence>
<proteinExistence type="inferred from homology"/>
<dbReference type="FunFam" id="2.30.30.140:FF:000022">
    <property type="entry name" value="Hydrogenase assembly chaperone HybG"/>
    <property type="match status" value="1"/>
</dbReference>
<dbReference type="AlphaFoldDB" id="A0A379Z5I1"/>
<dbReference type="GO" id="GO:0005506">
    <property type="term" value="F:iron ion binding"/>
    <property type="evidence" value="ECO:0007669"/>
    <property type="project" value="TreeGrafter"/>
</dbReference>
<keyword evidence="5" id="KW-1185">Reference proteome</keyword>
<dbReference type="Proteomes" id="UP000317572">
    <property type="component" value="Chromosome"/>
</dbReference>
<protein>
    <submittedName>
        <fullName evidence="2">HypC/HybG/HupF family hydrogenase formation chaperone</fullName>
    </submittedName>
</protein>
<sequence length="98" mass="10779">MCIGIPGQIVALDQHQPQHAWADVCGVQREVNIALVCREGEPKEAMLGCWVLIHVGFAMSRLDQQEAEDMLAALQAMGEVEQDVALFLAGEDNHGLRR</sequence>
<evidence type="ECO:0000313" key="3">
    <source>
        <dbReference type="EMBL" id="QQU57591.1"/>
    </source>
</evidence>
<dbReference type="PROSITE" id="PS01097">
    <property type="entry name" value="HUPF_HYPC"/>
    <property type="match status" value="1"/>
</dbReference>
<reference evidence="3 5" key="2">
    <citation type="submission" date="2021-01" db="EMBL/GenBank/DDBJ databases">
        <title>FDA dAtabase for Regulatory Grade micrObial Sequences (FDA-ARGOS): Supporting development and validation of Infectious Disease Dx tests.</title>
        <authorList>
            <person name="Blissenbach B."/>
            <person name="Krut O."/>
            <person name="Tallon L."/>
            <person name="Sadzewicz L."/>
            <person name="Zhao X."/>
            <person name="Boylan J."/>
            <person name="Ott S."/>
            <person name="Bowen H."/>
            <person name="Vavikolanu K."/>
            <person name="Mehta A."/>
            <person name="Aluvathingal J."/>
            <person name="Nadendla S."/>
            <person name="Yan Y."/>
            <person name="Sichtig H."/>
        </authorList>
    </citation>
    <scope>NUCLEOTIDE SEQUENCE [LARGE SCALE GENOMIC DNA]</scope>
    <source>
        <strain evidence="3 5">FDAARGOS_1081</strain>
    </source>
</reference>
<dbReference type="Pfam" id="PF01455">
    <property type="entry name" value="HupF_HypC"/>
    <property type="match status" value="1"/>
</dbReference>
<accession>A0A379Z5I1</accession>
<dbReference type="EMBL" id="CP033893">
    <property type="protein sequence ID" value="QDL32087.1"/>
    <property type="molecule type" value="Genomic_DNA"/>
</dbReference>